<evidence type="ECO:0000259" key="5">
    <source>
        <dbReference type="PROSITE" id="PS50075"/>
    </source>
</evidence>
<dbReference type="InterPro" id="IPR050091">
    <property type="entry name" value="PKS_NRPS_Biosynth_Enz"/>
</dbReference>
<dbReference type="PANTHER" id="PTHR43775">
    <property type="entry name" value="FATTY ACID SYNTHASE"/>
    <property type="match status" value="1"/>
</dbReference>
<dbReference type="InterPro" id="IPR029058">
    <property type="entry name" value="AB_hydrolase_fold"/>
</dbReference>
<dbReference type="OrthoDB" id="329835at2759"/>
<dbReference type="InterPro" id="IPR030918">
    <property type="entry name" value="PT_fungal_PKS"/>
</dbReference>
<feature type="region of interest" description="Disordered" evidence="4">
    <location>
        <begin position="838"/>
        <end position="857"/>
    </location>
</feature>
<gene>
    <name evidence="7" type="ORF">GQX73_g2914</name>
</gene>
<evidence type="ECO:0000256" key="3">
    <source>
        <dbReference type="PROSITE-ProRule" id="PRU01363"/>
    </source>
</evidence>
<feature type="region of interest" description="N-terminal hotdog fold" evidence="3">
    <location>
        <begin position="64"/>
        <end position="199"/>
    </location>
</feature>
<evidence type="ECO:0000256" key="4">
    <source>
        <dbReference type="SAM" id="MobiDB-lite"/>
    </source>
</evidence>
<dbReference type="PANTHER" id="PTHR43775:SF45">
    <property type="entry name" value="CONIDIAL PIGMENT POLYKETIDE SYNTHASE ALB1"/>
    <property type="match status" value="1"/>
</dbReference>
<reference evidence="7 8" key="1">
    <citation type="submission" date="2019-12" db="EMBL/GenBank/DDBJ databases">
        <title>Draft genome sequence of the ascomycete Xylaria multiplex DSM 110363.</title>
        <authorList>
            <person name="Buettner E."/>
            <person name="Kellner H."/>
        </authorList>
    </citation>
    <scope>NUCLEOTIDE SEQUENCE [LARGE SCALE GENOMIC DNA]</scope>
    <source>
        <strain evidence="7 8">DSM 110363</strain>
    </source>
</reference>
<evidence type="ECO:0000256" key="1">
    <source>
        <dbReference type="ARBA" id="ARBA00022450"/>
    </source>
</evidence>
<dbReference type="SUPFAM" id="SSF53474">
    <property type="entry name" value="alpha/beta-Hydrolases"/>
    <property type="match status" value="1"/>
</dbReference>
<dbReference type="Pfam" id="PF00550">
    <property type="entry name" value="PP-binding"/>
    <property type="match status" value="1"/>
</dbReference>
<dbReference type="Pfam" id="PF00975">
    <property type="entry name" value="Thioesterase"/>
    <property type="match status" value="1"/>
</dbReference>
<feature type="domain" description="Carrier" evidence="5">
    <location>
        <begin position="430"/>
        <end position="507"/>
    </location>
</feature>
<keyword evidence="8" id="KW-1185">Reference proteome</keyword>
<dbReference type="Pfam" id="PF14765">
    <property type="entry name" value="PS-DH"/>
    <property type="match status" value="1"/>
</dbReference>
<accession>A0A7C8IRT2</accession>
<feature type="domain" description="PKS/mFAS DH" evidence="6">
    <location>
        <begin position="64"/>
        <end position="375"/>
    </location>
</feature>
<dbReference type="Gene3D" id="3.10.129.110">
    <property type="entry name" value="Polyketide synthase dehydratase"/>
    <property type="match status" value="1"/>
</dbReference>
<dbReference type="InterPro" id="IPR009081">
    <property type="entry name" value="PP-bd_ACP"/>
</dbReference>
<dbReference type="SMART" id="SM00823">
    <property type="entry name" value="PKS_PP"/>
    <property type="match status" value="1"/>
</dbReference>
<evidence type="ECO:0000259" key="6">
    <source>
        <dbReference type="PROSITE" id="PS52019"/>
    </source>
</evidence>
<dbReference type="InterPro" id="IPR042104">
    <property type="entry name" value="PKS_dehydratase_sf"/>
</dbReference>
<name>A0A7C8IRT2_9PEZI</name>
<dbReference type="PROSITE" id="PS52019">
    <property type="entry name" value="PKS_MFAS_DH"/>
    <property type="match status" value="1"/>
</dbReference>
<proteinExistence type="predicted"/>
<feature type="region of interest" description="C-terminal hotdog fold" evidence="3">
    <location>
        <begin position="224"/>
        <end position="375"/>
    </location>
</feature>
<dbReference type="InterPro" id="IPR001031">
    <property type="entry name" value="Thioesterase"/>
</dbReference>
<dbReference type="InParanoid" id="A0A7C8IRT2"/>
<evidence type="ECO:0000313" key="8">
    <source>
        <dbReference type="Proteomes" id="UP000481858"/>
    </source>
</evidence>
<evidence type="ECO:0000256" key="2">
    <source>
        <dbReference type="ARBA" id="ARBA00022553"/>
    </source>
</evidence>
<dbReference type="NCBIfam" id="TIGR04532">
    <property type="entry name" value="PT_fungal_PKS"/>
    <property type="match status" value="1"/>
</dbReference>
<dbReference type="InterPro" id="IPR049900">
    <property type="entry name" value="PKS_mFAS_DH"/>
</dbReference>
<dbReference type="Gene3D" id="3.40.50.1820">
    <property type="entry name" value="alpha/beta hydrolase"/>
    <property type="match status" value="1"/>
</dbReference>
<keyword evidence="1" id="KW-0596">Phosphopantetheine</keyword>
<dbReference type="GO" id="GO:0006633">
    <property type="term" value="P:fatty acid biosynthetic process"/>
    <property type="evidence" value="ECO:0007669"/>
    <property type="project" value="TreeGrafter"/>
</dbReference>
<evidence type="ECO:0000313" key="7">
    <source>
        <dbReference type="EMBL" id="KAF2970681.1"/>
    </source>
</evidence>
<comment type="caution">
    <text evidence="7">The sequence shown here is derived from an EMBL/GenBank/DDBJ whole genome shotgun (WGS) entry which is preliminary data.</text>
</comment>
<dbReference type="GO" id="GO:0044550">
    <property type="term" value="P:secondary metabolite biosynthetic process"/>
    <property type="evidence" value="ECO:0007669"/>
    <property type="project" value="TreeGrafter"/>
</dbReference>
<dbReference type="SUPFAM" id="SSF47336">
    <property type="entry name" value="ACP-like"/>
    <property type="match status" value="1"/>
</dbReference>
<organism evidence="7 8">
    <name type="scientific">Xylaria multiplex</name>
    <dbReference type="NCBI Taxonomy" id="323545"/>
    <lineage>
        <taxon>Eukaryota</taxon>
        <taxon>Fungi</taxon>
        <taxon>Dikarya</taxon>
        <taxon>Ascomycota</taxon>
        <taxon>Pezizomycotina</taxon>
        <taxon>Sordariomycetes</taxon>
        <taxon>Xylariomycetidae</taxon>
        <taxon>Xylariales</taxon>
        <taxon>Xylariaceae</taxon>
        <taxon>Xylaria</taxon>
    </lineage>
</organism>
<dbReference type="PROSITE" id="PS50075">
    <property type="entry name" value="CARRIER"/>
    <property type="match status" value="1"/>
</dbReference>
<dbReference type="GO" id="GO:0031177">
    <property type="term" value="F:phosphopantetheine binding"/>
    <property type="evidence" value="ECO:0007669"/>
    <property type="project" value="InterPro"/>
</dbReference>
<dbReference type="InterPro" id="IPR036736">
    <property type="entry name" value="ACP-like_sf"/>
</dbReference>
<dbReference type="Proteomes" id="UP000481858">
    <property type="component" value="Unassembled WGS sequence"/>
</dbReference>
<feature type="active site" description="Proton donor; for dehydratase activity" evidence="3">
    <location>
        <position position="286"/>
    </location>
</feature>
<keyword evidence="2" id="KW-0597">Phosphoprotein</keyword>
<dbReference type="Gene3D" id="1.10.1200.10">
    <property type="entry name" value="ACP-like"/>
    <property type="match status" value="1"/>
</dbReference>
<protein>
    <submittedName>
        <fullName evidence="7">Uncharacterized protein</fullName>
    </submittedName>
</protein>
<dbReference type="GO" id="GO:0004312">
    <property type="term" value="F:fatty acid synthase activity"/>
    <property type="evidence" value="ECO:0007669"/>
    <property type="project" value="TreeGrafter"/>
</dbReference>
<dbReference type="EMBL" id="WUBL01000020">
    <property type="protein sequence ID" value="KAF2970681.1"/>
    <property type="molecule type" value="Genomic_DNA"/>
</dbReference>
<feature type="active site" description="Proton acceptor; for dehydratase activity" evidence="3">
    <location>
        <position position="99"/>
    </location>
</feature>
<dbReference type="InterPro" id="IPR020806">
    <property type="entry name" value="PKS_PP-bd"/>
</dbReference>
<sequence length="866" mass="95362">MTIDWRQYHKPFEKALQPLELPSYAFDLQNYWIQYEGDWSLTKGRPGAQAQASGAPAGRPLDTPGFYQIQSQIVNSQEVSITFRSEVSDARLSDMIHGHRVNGNKLYSSALYAEMAYTAARYTQGLANPSAKNTLRMDLRDMEVSEPLLAEKEDSGRLVLVKAVQAKGSDTVRILFSSQLGSNQKDHAKCMVVFGDGETWQSEWRQCASLVQDRIEHLISSSLTGPTHRILGPMVYKLFSTFVDYDEPYRGMQEVYLDSKMQEAAAKVRFSAEVNDLFIYNPCWIDSLAHISGFVLNGTELTPADTVYISHGWKSMRIAVAKLSPTTTYNTYVRMKQDSKASAVMVGDVYVIKDGHVVALIQEIRFRRIKRFQLEHFLPLKKHNNWNSEVVPSFTLRGLTGSNSSNQIELLPQIRPRTEQTIQESGVDDDTQLSEISIIFNVIAQEVGVEAEEIPDHAFLADMGVDSLLSLSIAAKVKDVLGLEVPSSLFLSSVSFGDLRSNLTEYYGLRTPSTEEETTANTPMTSDTEEILCNGGQPARNGVKTTIELVVKANLLLRSNPSATEQTILFLFPDGAGRASSYTWLSAVDLGVTGLDTIYGLDSPFTGDNAVAFGDLSLRDVVNAYIRAIRTVQPQGPYHLGGWSVGGVLAFEAASQLQDVSSLFLIDPPCPKMLEEQGGMGQVVYGFETAQEIIDVASLVHGSHSGPKAPSKTQKGDQDAMQAHFVGSMQMLERYQPLPLPKLGLHTTLLWAKYGVLETLGHEARAANGFSNRKLSSANAASNWILEPRRDYGPNGWDMLLPETSIKTRVVEGDHFSIMKAPAVAKVGKILGRGFALSGQPKSRGDGTNGNRHLSENSVYCDDATV</sequence>
<dbReference type="InterPro" id="IPR049551">
    <property type="entry name" value="PKS_DH_C"/>
</dbReference>
<dbReference type="AlphaFoldDB" id="A0A7C8IRT2"/>